<dbReference type="SUPFAM" id="SSF56281">
    <property type="entry name" value="Metallo-hydrolase/oxidoreductase"/>
    <property type="match status" value="1"/>
</dbReference>
<protein>
    <recommendedName>
        <fullName evidence="1">Metallo-beta-lactamase domain-containing protein</fullName>
    </recommendedName>
</protein>
<dbReference type="InterPro" id="IPR001279">
    <property type="entry name" value="Metallo-B-lactamas"/>
</dbReference>
<dbReference type="Pfam" id="PF12706">
    <property type="entry name" value="Lactamase_B_2"/>
    <property type="match status" value="1"/>
</dbReference>
<dbReference type="EMBL" id="AKKL01000016">
    <property type="protein sequence ID" value="EKT62920.1"/>
    <property type="molecule type" value="Genomic_DNA"/>
</dbReference>
<dbReference type="PATRIC" id="fig|1141662.3.peg.1131"/>
<accession>K8X3A2</accession>
<dbReference type="HOGENOM" id="CLU_020884_0_2_6"/>
<evidence type="ECO:0000259" key="1">
    <source>
        <dbReference type="Pfam" id="PF12706"/>
    </source>
</evidence>
<sequence length="336" mass="38652">MFSRDYPNYPESANYDNIKKRFINPQELRSVTITDGISGLFKMLGGESQYAPKATFQMEKPDWSLFLSDDGISRFIWLGHSTLLMRIGKQTIVTDPVLGSSVSPLVINMRRFQKPAAPLSEWPQTDVVLISHNHYDHFESETLQEMAKTKVQFIVPLGMGEYLKPFGIDQANINELDWWQTIEYAGIHYTLVPALHNSGRSLSDSNKSFWGGYIVQQDDETIYYSGDSAYGPHFTEIAQRFPNISIAFIENGQYDRRWPDDHMLPEKTVQAAVDIKPRRVVPVHWGAYTMAFHPWNEPVRKSIPLMKQKGLHPLTPYQGQVFDAETKTQEWFLNVE</sequence>
<comment type="caution">
    <text evidence="2">The sequence shown here is derived from an EMBL/GenBank/DDBJ whole genome shotgun (WGS) entry which is preliminary data.</text>
</comment>
<dbReference type="GO" id="GO:0005737">
    <property type="term" value="C:cytoplasm"/>
    <property type="evidence" value="ECO:0007669"/>
    <property type="project" value="TreeGrafter"/>
</dbReference>
<feature type="domain" description="Metallo-beta-lactamase" evidence="1">
    <location>
        <begin position="91"/>
        <end position="285"/>
    </location>
</feature>
<evidence type="ECO:0000313" key="2">
    <source>
        <dbReference type="EMBL" id="EKT62920.1"/>
    </source>
</evidence>
<organism evidence="2 3">
    <name type="scientific">Providencia burhodogranariea DSM 19968</name>
    <dbReference type="NCBI Taxonomy" id="1141662"/>
    <lineage>
        <taxon>Bacteria</taxon>
        <taxon>Pseudomonadati</taxon>
        <taxon>Pseudomonadota</taxon>
        <taxon>Gammaproteobacteria</taxon>
        <taxon>Enterobacterales</taxon>
        <taxon>Morganellaceae</taxon>
        <taxon>Providencia</taxon>
    </lineage>
</organism>
<dbReference type="AlphaFoldDB" id="K8X3A2"/>
<dbReference type="eggNOG" id="COG2220">
    <property type="taxonomic scope" value="Bacteria"/>
</dbReference>
<name>K8X3A2_9GAMM</name>
<proteinExistence type="predicted"/>
<keyword evidence="3" id="KW-1185">Reference proteome</keyword>
<dbReference type="InterPro" id="IPR036866">
    <property type="entry name" value="RibonucZ/Hydroxyglut_hydro"/>
</dbReference>
<dbReference type="STRING" id="1141662.OOA_05571"/>
<dbReference type="Gene3D" id="3.60.15.10">
    <property type="entry name" value="Ribonuclease Z/Hydroxyacylglutathione hydrolase-like"/>
    <property type="match status" value="1"/>
</dbReference>
<reference evidence="2 3" key="1">
    <citation type="journal article" date="2012" name="BMC Genomics">
        <title>Comparative genomics of bacteria in the genus Providencia isolated from wild Drosophila melanogaster.</title>
        <authorList>
            <person name="Galac M.R."/>
            <person name="Lazzaro B.P."/>
        </authorList>
    </citation>
    <scope>NUCLEOTIDE SEQUENCE [LARGE SCALE GENOMIC DNA]</scope>
    <source>
        <strain evidence="2 3">DSM 19968</strain>
    </source>
</reference>
<evidence type="ECO:0000313" key="3">
    <source>
        <dbReference type="Proteomes" id="UP000009336"/>
    </source>
</evidence>
<gene>
    <name evidence="2" type="ORF">OOA_05571</name>
</gene>
<dbReference type="PANTHER" id="PTHR15032:SF4">
    <property type="entry name" value="N-ACYL-PHOSPHATIDYLETHANOLAMINE-HYDROLYZING PHOSPHOLIPASE D"/>
    <property type="match status" value="1"/>
</dbReference>
<dbReference type="RefSeq" id="WP_008911146.1">
    <property type="nucleotide sequence ID" value="NZ_KB233222.1"/>
</dbReference>
<dbReference type="Proteomes" id="UP000009336">
    <property type="component" value="Unassembled WGS sequence"/>
</dbReference>
<dbReference type="PANTHER" id="PTHR15032">
    <property type="entry name" value="N-ACYL-PHOSPHATIDYLETHANOLAMINE-HYDROLYZING PHOSPHOLIPASE D"/>
    <property type="match status" value="1"/>
</dbReference>